<proteinExistence type="predicted"/>
<keyword evidence="1" id="KW-0812">Transmembrane</keyword>
<evidence type="ECO:0000256" key="1">
    <source>
        <dbReference type="SAM" id="Phobius"/>
    </source>
</evidence>
<evidence type="ECO:0000313" key="3">
    <source>
        <dbReference type="Proteomes" id="UP001281656"/>
    </source>
</evidence>
<sequence length="178" mass="21687">MEEKVYEIYKLIIDANSKMSYLWKAEMLFKWRWWLLVILTITPWLLWIKFKRKESTYRLLLVGVIIMLITSYLDFIGVILGAWHYNWKVVPIIPGYIPWDFSLFPVFIMFLLQYKAKISPFIKALVFSSLSTFVFEPFFRYLKIYCADNWKSIYSFPIYIIIYLFADFLVKRDEFEKI</sequence>
<gene>
    <name evidence="2" type="ORF">P8V03_06635</name>
</gene>
<name>A0ABU4JSB2_9CLOT</name>
<accession>A0ABU4JSB2</accession>
<organism evidence="2 3">
    <name type="scientific">Clostridium tanneri</name>
    <dbReference type="NCBI Taxonomy" id="3037988"/>
    <lineage>
        <taxon>Bacteria</taxon>
        <taxon>Bacillati</taxon>
        <taxon>Bacillota</taxon>
        <taxon>Clostridia</taxon>
        <taxon>Eubacteriales</taxon>
        <taxon>Clostridiaceae</taxon>
        <taxon>Clostridium</taxon>
    </lineage>
</organism>
<protein>
    <submittedName>
        <fullName evidence="2">Uncharacterized protein</fullName>
    </submittedName>
</protein>
<evidence type="ECO:0000313" key="2">
    <source>
        <dbReference type="EMBL" id="MDW8800828.1"/>
    </source>
</evidence>
<dbReference type="InterPro" id="IPR048147">
    <property type="entry name" value="CBO0543-like"/>
</dbReference>
<keyword evidence="1" id="KW-0472">Membrane</keyword>
<comment type="caution">
    <text evidence="2">The sequence shown here is derived from an EMBL/GenBank/DDBJ whole genome shotgun (WGS) entry which is preliminary data.</text>
</comment>
<dbReference type="EMBL" id="JARUJP010000006">
    <property type="protein sequence ID" value="MDW8800828.1"/>
    <property type="molecule type" value="Genomic_DNA"/>
</dbReference>
<feature type="transmembrane region" description="Helical" evidence="1">
    <location>
        <begin position="96"/>
        <end position="114"/>
    </location>
</feature>
<feature type="transmembrane region" description="Helical" evidence="1">
    <location>
        <begin position="60"/>
        <end position="84"/>
    </location>
</feature>
<feature type="transmembrane region" description="Helical" evidence="1">
    <location>
        <begin position="153"/>
        <end position="170"/>
    </location>
</feature>
<feature type="transmembrane region" description="Helical" evidence="1">
    <location>
        <begin position="31"/>
        <end position="48"/>
    </location>
</feature>
<reference evidence="2 3" key="1">
    <citation type="submission" date="2023-04" db="EMBL/GenBank/DDBJ databases">
        <title>Clostridium tannerae sp. nov., isolated from the fecal material of an alpaca.</title>
        <authorList>
            <person name="Miller S."/>
            <person name="Hendry M."/>
            <person name="King J."/>
            <person name="Sankaranarayanan K."/>
            <person name="Lawson P.A."/>
        </authorList>
    </citation>
    <scope>NUCLEOTIDE SEQUENCE [LARGE SCALE GENOMIC DNA]</scope>
    <source>
        <strain evidence="2 3">A1-XYC3</strain>
    </source>
</reference>
<dbReference type="RefSeq" id="WP_318797433.1">
    <property type="nucleotide sequence ID" value="NZ_JARUJP010000006.1"/>
</dbReference>
<dbReference type="NCBIfam" id="NF041644">
    <property type="entry name" value="CBO0543_fam"/>
    <property type="match status" value="1"/>
</dbReference>
<feature type="transmembrane region" description="Helical" evidence="1">
    <location>
        <begin position="121"/>
        <end position="141"/>
    </location>
</feature>
<dbReference type="Proteomes" id="UP001281656">
    <property type="component" value="Unassembled WGS sequence"/>
</dbReference>
<keyword evidence="1" id="KW-1133">Transmembrane helix</keyword>
<keyword evidence="3" id="KW-1185">Reference proteome</keyword>